<keyword evidence="4" id="KW-1185">Reference proteome</keyword>
<feature type="signal peptide" evidence="2">
    <location>
        <begin position="1"/>
        <end position="21"/>
    </location>
</feature>
<dbReference type="AlphaFoldDB" id="A0A4Z2D0J5"/>
<feature type="chain" id="PRO_5021365530" evidence="2">
    <location>
        <begin position="22"/>
        <end position="101"/>
    </location>
</feature>
<dbReference type="EMBL" id="SKCS01000378">
    <property type="protein sequence ID" value="TNN10031.1"/>
    <property type="molecule type" value="Genomic_DNA"/>
</dbReference>
<evidence type="ECO:0000313" key="4">
    <source>
        <dbReference type="Proteomes" id="UP000311919"/>
    </source>
</evidence>
<protein>
    <submittedName>
        <fullName evidence="3">Uncharacterized protein</fullName>
    </submittedName>
</protein>
<gene>
    <name evidence="3" type="ORF">EWB00_005793</name>
</gene>
<feature type="compositionally biased region" description="Polar residues" evidence="1">
    <location>
        <begin position="92"/>
        <end position="101"/>
    </location>
</feature>
<reference evidence="3 4" key="1">
    <citation type="submission" date="2019-03" db="EMBL/GenBank/DDBJ databases">
        <title>An improved genome assembly of the fluke Schistosoma japonicum.</title>
        <authorList>
            <person name="Hu W."/>
            <person name="Luo F."/>
            <person name="Yin M."/>
            <person name="Mo X."/>
            <person name="Sun C."/>
            <person name="Wu Q."/>
            <person name="Zhu B."/>
            <person name="Xiang M."/>
            <person name="Wang J."/>
            <person name="Wang Y."/>
            <person name="Zhang T."/>
            <person name="Xu B."/>
            <person name="Zheng H."/>
            <person name="Feng Z."/>
        </authorList>
    </citation>
    <scope>NUCLEOTIDE SEQUENCE [LARGE SCALE GENOMIC DNA]</scope>
    <source>
        <strain evidence="3">HuSjv2</strain>
        <tissue evidence="3">Worms</tissue>
    </source>
</reference>
<keyword evidence="2" id="KW-0732">Signal</keyword>
<feature type="region of interest" description="Disordered" evidence="1">
    <location>
        <begin position="80"/>
        <end position="101"/>
    </location>
</feature>
<organism evidence="3 4">
    <name type="scientific">Schistosoma japonicum</name>
    <name type="common">Blood fluke</name>
    <dbReference type="NCBI Taxonomy" id="6182"/>
    <lineage>
        <taxon>Eukaryota</taxon>
        <taxon>Metazoa</taxon>
        <taxon>Spiralia</taxon>
        <taxon>Lophotrochozoa</taxon>
        <taxon>Platyhelminthes</taxon>
        <taxon>Trematoda</taxon>
        <taxon>Digenea</taxon>
        <taxon>Strigeidida</taxon>
        <taxon>Schistosomatoidea</taxon>
        <taxon>Schistosomatidae</taxon>
        <taxon>Schistosoma</taxon>
    </lineage>
</organism>
<evidence type="ECO:0000256" key="2">
    <source>
        <dbReference type="SAM" id="SignalP"/>
    </source>
</evidence>
<proteinExistence type="predicted"/>
<name>A0A4Z2D0J5_SCHJA</name>
<dbReference type="OrthoDB" id="6224653at2759"/>
<dbReference type="Proteomes" id="UP000311919">
    <property type="component" value="Unassembled WGS sequence"/>
</dbReference>
<sequence>MAQFTLVIFIASSVFLRFLTAEDDATKRIPFEINKQGDMVLLFDGMKYSLDSNLKLKIGDEDCWLTMDFARPTKAEIEAKSGTRVMTEGCNPDNQTKPTQL</sequence>
<comment type="caution">
    <text evidence="3">The sequence shown here is derived from an EMBL/GenBank/DDBJ whole genome shotgun (WGS) entry which is preliminary data.</text>
</comment>
<evidence type="ECO:0000256" key="1">
    <source>
        <dbReference type="SAM" id="MobiDB-lite"/>
    </source>
</evidence>
<accession>A0A4Z2D0J5</accession>
<evidence type="ECO:0000313" key="3">
    <source>
        <dbReference type="EMBL" id="TNN10031.1"/>
    </source>
</evidence>